<sequence>MTNPNYRITPPSPGPDSASDRPSGFSQPGTTVATWVSPTIVDAAGTDGSTGDAMQVDDAQELRTEYDVLPYEVHTWSSHSANFMPHNILSDRPHDQASRWATNANNHRQFITLRLERPALVPHVCNLKEFKVFGGMTQENMIEILYSGLRNDSEAETISLKQRVHGHYLPCQYIKIQPLLAHDQKFNFSIWYVELRGTMEPQIMQRITADFNR</sequence>
<dbReference type="OrthoDB" id="10052615at2759"/>
<dbReference type="Proteomes" id="UP001140011">
    <property type="component" value="Unassembled WGS sequence"/>
</dbReference>
<dbReference type="PANTHER" id="PTHR15526:SF5">
    <property type="entry name" value="MUSKELIN"/>
    <property type="match status" value="1"/>
</dbReference>
<name>A0A9W8GSX0_9FUNG</name>
<organism evidence="5 6">
    <name type="scientific">Coemansia pectinata</name>
    <dbReference type="NCBI Taxonomy" id="1052879"/>
    <lineage>
        <taxon>Eukaryota</taxon>
        <taxon>Fungi</taxon>
        <taxon>Fungi incertae sedis</taxon>
        <taxon>Zoopagomycota</taxon>
        <taxon>Kickxellomycotina</taxon>
        <taxon>Kickxellomycetes</taxon>
        <taxon>Kickxellales</taxon>
        <taxon>Kickxellaceae</taxon>
        <taxon>Coemansia</taxon>
    </lineage>
</organism>
<dbReference type="Gene3D" id="2.60.120.260">
    <property type="entry name" value="Galactose-binding domain-like"/>
    <property type="match status" value="1"/>
</dbReference>
<keyword evidence="6" id="KW-1185">Reference proteome</keyword>
<proteinExistence type="predicted"/>
<dbReference type="AlphaFoldDB" id="A0A9W8GSX0"/>
<accession>A0A9W8GSX0</accession>
<evidence type="ECO:0000256" key="1">
    <source>
        <dbReference type="ARBA" id="ARBA00022441"/>
    </source>
</evidence>
<evidence type="ECO:0000313" key="5">
    <source>
        <dbReference type="EMBL" id="KAJ2740266.1"/>
    </source>
</evidence>
<evidence type="ECO:0000313" key="6">
    <source>
        <dbReference type="Proteomes" id="UP001140011"/>
    </source>
</evidence>
<gene>
    <name evidence="5" type="ORF">GGI19_007161</name>
</gene>
<keyword evidence="2" id="KW-0677">Repeat</keyword>
<protein>
    <recommendedName>
        <fullName evidence="4">Muskelin N-terminal domain-containing protein</fullName>
    </recommendedName>
</protein>
<feature type="region of interest" description="Disordered" evidence="3">
    <location>
        <begin position="1"/>
        <end position="32"/>
    </location>
</feature>
<evidence type="ECO:0000259" key="4">
    <source>
        <dbReference type="Pfam" id="PF06588"/>
    </source>
</evidence>
<dbReference type="Pfam" id="PF06588">
    <property type="entry name" value="Muskelin_N"/>
    <property type="match status" value="1"/>
</dbReference>
<feature type="non-terminal residue" evidence="5">
    <location>
        <position position="1"/>
    </location>
</feature>
<dbReference type="SUPFAM" id="SSF49785">
    <property type="entry name" value="Galactose-binding domain-like"/>
    <property type="match status" value="1"/>
</dbReference>
<dbReference type="EMBL" id="JANBUH010002270">
    <property type="protein sequence ID" value="KAJ2740266.1"/>
    <property type="molecule type" value="Genomic_DNA"/>
</dbReference>
<dbReference type="GO" id="GO:0005737">
    <property type="term" value="C:cytoplasm"/>
    <property type="evidence" value="ECO:0007669"/>
    <property type="project" value="TreeGrafter"/>
</dbReference>
<evidence type="ECO:0000256" key="2">
    <source>
        <dbReference type="ARBA" id="ARBA00022737"/>
    </source>
</evidence>
<comment type="caution">
    <text evidence="5">The sequence shown here is derived from an EMBL/GenBank/DDBJ whole genome shotgun (WGS) entry which is preliminary data.</text>
</comment>
<evidence type="ECO:0000256" key="3">
    <source>
        <dbReference type="SAM" id="MobiDB-lite"/>
    </source>
</evidence>
<feature type="domain" description="Muskelin N-terminal" evidence="4">
    <location>
        <begin position="66"/>
        <end position="207"/>
    </location>
</feature>
<keyword evidence="1" id="KW-0880">Kelch repeat</keyword>
<reference evidence="5" key="1">
    <citation type="submission" date="2022-07" db="EMBL/GenBank/DDBJ databases">
        <title>Phylogenomic reconstructions and comparative analyses of Kickxellomycotina fungi.</title>
        <authorList>
            <person name="Reynolds N.K."/>
            <person name="Stajich J.E."/>
            <person name="Barry K."/>
            <person name="Grigoriev I.V."/>
            <person name="Crous P."/>
            <person name="Smith M.E."/>
        </authorList>
    </citation>
    <scope>NUCLEOTIDE SEQUENCE</scope>
    <source>
        <strain evidence="5">BCRC 34297</strain>
    </source>
</reference>
<dbReference type="InterPro" id="IPR052456">
    <property type="entry name" value="CTLH_complex_component"/>
</dbReference>
<dbReference type="InterPro" id="IPR008979">
    <property type="entry name" value="Galactose-bd-like_sf"/>
</dbReference>
<dbReference type="PANTHER" id="PTHR15526">
    <property type="entry name" value="MUSKELIN"/>
    <property type="match status" value="1"/>
</dbReference>
<dbReference type="InterPro" id="IPR010565">
    <property type="entry name" value="Muskelin_N"/>
</dbReference>